<dbReference type="Pfam" id="PF00656">
    <property type="entry name" value="Peptidase_C14"/>
    <property type="match status" value="1"/>
</dbReference>
<organism evidence="2 5">
    <name type="scientific">Chryseobacterium culicis</name>
    <dbReference type="NCBI Taxonomy" id="680127"/>
    <lineage>
        <taxon>Bacteria</taxon>
        <taxon>Pseudomonadati</taxon>
        <taxon>Bacteroidota</taxon>
        <taxon>Flavobacteriia</taxon>
        <taxon>Flavobacteriales</taxon>
        <taxon>Weeksellaceae</taxon>
        <taxon>Chryseobacterium group</taxon>
        <taxon>Chryseobacterium</taxon>
    </lineage>
</organism>
<dbReference type="EMBL" id="PCPP01000001">
    <property type="protein sequence ID" value="PRB85789.1"/>
    <property type="molecule type" value="Genomic_DNA"/>
</dbReference>
<proteinExistence type="predicted"/>
<protein>
    <recommendedName>
        <fullName evidence="1">Peptidase C14 caspase domain-containing protein</fullName>
    </recommendedName>
</protein>
<dbReference type="GO" id="GO:0004197">
    <property type="term" value="F:cysteine-type endopeptidase activity"/>
    <property type="evidence" value="ECO:0007669"/>
    <property type="project" value="InterPro"/>
</dbReference>
<dbReference type="RefSeq" id="WP_105681903.1">
    <property type="nucleotide sequence ID" value="NZ_JBBGZD010000001.1"/>
</dbReference>
<dbReference type="Proteomes" id="UP000238325">
    <property type="component" value="Unassembled WGS sequence"/>
</dbReference>
<sequence length="614" mass="70157">MSKIAICIGVNTVKNFTPLQGATKGAIKFSEWAKSQDYEIKLFLDDDKFVVKANDIFDFIQECLNSMRYSQMLIYFSGHGILRGPKQELWLLSNAGTNPNEFINVNESKDNASTCPIPYVLFISDACRSLPTNLNQTNGASSIFPIMESIDDNVIDIFYATRPGAVAYEVAGNNLKDAYGIFTETLVEYLNGSYTETIINNDSNEEAEVKWFLNKYYDPKELSKNFHYKNLRKPDHKWIISANEVSIKLKEIVENKSFLVSNGQSPQLNISQHRQEYPLSTFTDEQGKNLVLKSQIKVEIQPNPVFRLDETIIPIEIVTHYKYKFNFGLGRLWSRTKKSDKNTEILANKLFETDIRLFNKFEDLEETGIQIIGQRIIDFIVPKGVEFIMSPSMVEIKTDNPKPYGLLVLKDGRSIPIGIIKGYVAQLIFKEGHLFTINYTPAKSNEYTHYSYLSNKEMINKKRNFVASAANNGLSYNSVFDDVNFERLRQGYPDAGSFLRIGKNLDPSLGLYAAYAFKEFENQNKIKSVYNYMQHDNPAVIYDVAMLSGKLTKNKKTASFCPLMTSGWSYKRLYKDIINSRIAEAANFLEPGLWTTFNRKGTKILIPEIHQNKI</sequence>
<evidence type="ECO:0000259" key="1">
    <source>
        <dbReference type="Pfam" id="PF00656"/>
    </source>
</evidence>
<dbReference type="AlphaFoldDB" id="A0A2S9CZ55"/>
<dbReference type="InterPro" id="IPR029030">
    <property type="entry name" value="Caspase-like_dom_sf"/>
</dbReference>
<evidence type="ECO:0000313" key="4">
    <source>
        <dbReference type="Proteomes" id="UP000238325"/>
    </source>
</evidence>
<accession>A0A2S9CZ55</accession>
<dbReference type="Gene3D" id="3.40.50.1460">
    <property type="match status" value="1"/>
</dbReference>
<feature type="domain" description="Peptidase C14 caspase" evidence="1">
    <location>
        <begin position="3"/>
        <end position="194"/>
    </location>
</feature>
<evidence type="ECO:0000313" key="5">
    <source>
        <dbReference type="Proteomes" id="UP000238534"/>
    </source>
</evidence>
<keyword evidence="4" id="KW-1185">Reference proteome</keyword>
<reference evidence="4 5" key="1">
    <citation type="submission" date="2017-09" db="EMBL/GenBank/DDBJ databases">
        <title>Genomic, metabolic, and phenotypic characteristics of bacterial isolates from the natural microbiome of the model nematode Caenorhabditis elegans.</title>
        <authorList>
            <person name="Zimmermann J."/>
            <person name="Obeng N."/>
            <person name="Yang W."/>
            <person name="Obeng O."/>
            <person name="Kissoyan K."/>
            <person name="Pees B."/>
            <person name="Dirksen P."/>
            <person name="Hoppner M."/>
            <person name="Franke A."/>
            <person name="Rosenstiel P."/>
            <person name="Leippe M."/>
            <person name="Dierking K."/>
            <person name="Kaleta C."/>
            <person name="Schulenburg H."/>
        </authorList>
    </citation>
    <scope>NUCLEOTIDE SEQUENCE [LARGE SCALE GENOMIC DNA]</scope>
    <source>
        <strain evidence="2 5">MYb25</strain>
        <strain evidence="3 4">MYb44</strain>
    </source>
</reference>
<dbReference type="SUPFAM" id="SSF52129">
    <property type="entry name" value="Caspase-like"/>
    <property type="match status" value="1"/>
</dbReference>
<dbReference type="EMBL" id="PCPH01000002">
    <property type="protein sequence ID" value="PRB90487.1"/>
    <property type="molecule type" value="Genomic_DNA"/>
</dbReference>
<evidence type="ECO:0000313" key="2">
    <source>
        <dbReference type="EMBL" id="PRB85789.1"/>
    </source>
</evidence>
<dbReference type="OrthoDB" id="174931at2"/>
<dbReference type="GO" id="GO:0006508">
    <property type="term" value="P:proteolysis"/>
    <property type="evidence" value="ECO:0007669"/>
    <property type="project" value="InterPro"/>
</dbReference>
<gene>
    <name evidence="2" type="ORF">CQ022_05905</name>
    <name evidence="3" type="ORF">CQ033_07080</name>
</gene>
<dbReference type="Proteomes" id="UP000238534">
    <property type="component" value="Unassembled WGS sequence"/>
</dbReference>
<name>A0A2S9CZ55_CHRCI</name>
<dbReference type="InterPro" id="IPR011600">
    <property type="entry name" value="Pept_C14_caspase"/>
</dbReference>
<comment type="caution">
    <text evidence="2">The sequence shown here is derived from an EMBL/GenBank/DDBJ whole genome shotgun (WGS) entry which is preliminary data.</text>
</comment>
<evidence type="ECO:0000313" key="3">
    <source>
        <dbReference type="EMBL" id="PRB90487.1"/>
    </source>
</evidence>